<dbReference type="AlphaFoldDB" id="A0A3B0YK45"/>
<sequence>MHVNELVKKHFDIYSVWIWDNKNKGHVSYGDGKPLPEDQGTLFIKSQFRCPNGLSFDGYLTGIDTFYAFGLFYGEAEYVFNLNSSVEHLKVCF</sequence>
<name>A0A3B0YK45_9ZZZZ</name>
<dbReference type="EMBL" id="UOFJ01000359">
    <property type="protein sequence ID" value="VAW68696.1"/>
    <property type="molecule type" value="Genomic_DNA"/>
</dbReference>
<evidence type="ECO:0000313" key="1">
    <source>
        <dbReference type="EMBL" id="VAW68696.1"/>
    </source>
</evidence>
<reference evidence="1" key="1">
    <citation type="submission" date="2018-06" db="EMBL/GenBank/DDBJ databases">
        <authorList>
            <person name="Zhirakovskaya E."/>
        </authorList>
    </citation>
    <scope>NUCLEOTIDE SEQUENCE</scope>
</reference>
<protein>
    <submittedName>
        <fullName evidence="1">Uncharacterized protein</fullName>
    </submittedName>
</protein>
<organism evidence="1">
    <name type="scientific">hydrothermal vent metagenome</name>
    <dbReference type="NCBI Taxonomy" id="652676"/>
    <lineage>
        <taxon>unclassified sequences</taxon>
        <taxon>metagenomes</taxon>
        <taxon>ecological metagenomes</taxon>
    </lineage>
</organism>
<proteinExistence type="predicted"/>
<gene>
    <name evidence="1" type="ORF">MNBD_GAMMA10-85</name>
</gene>
<accession>A0A3B0YK45</accession>